<evidence type="ECO:0000256" key="1">
    <source>
        <dbReference type="SAM" id="Phobius"/>
    </source>
</evidence>
<keyword evidence="1" id="KW-0812">Transmembrane</keyword>
<keyword evidence="4" id="KW-1185">Reference proteome</keyword>
<dbReference type="PANTHER" id="PTHR34473">
    <property type="entry name" value="UPF0699 TRANSMEMBRANE PROTEIN YDBS"/>
    <property type="match status" value="1"/>
</dbReference>
<feature type="transmembrane region" description="Helical" evidence="1">
    <location>
        <begin position="12"/>
        <end position="40"/>
    </location>
</feature>
<keyword evidence="1" id="KW-0472">Membrane</keyword>
<protein>
    <submittedName>
        <fullName evidence="3">Putative membrane protein</fullName>
    </submittedName>
</protein>
<dbReference type="OrthoDB" id="1049931at2"/>
<dbReference type="PANTHER" id="PTHR34473:SF2">
    <property type="entry name" value="UPF0699 TRANSMEMBRANE PROTEIN YDBT"/>
    <property type="match status" value="1"/>
</dbReference>
<dbReference type="AlphaFoldDB" id="A0A4Q0PA91"/>
<feature type="domain" description="YdbS-like PH" evidence="2">
    <location>
        <begin position="421"/>
        <end position="484"/>
    </location>
</feature>
<feature type="transmembrane region" description="Helical" evidence="1">
    <location>
        <begin position="52"/>
        <end position="71"/>
    </location>
</feature>
<keyword evidence="1" id="KW-1133">Transmembrane helix</keyword>
<evidence type="ECO:0000313" key="3">
    <source>
        <dbReference type="EMBL" id="RXG23674.1"/>
    </source>
</evidence>
<dbReference type="EMBL" id="QOVM01000002">
    <property type="protein sequence ID" value="RXG23674.1"/>
    <property type="molecule type" value="Genomic_DNA"/>
</dbReference>
<gene>
    <name evidence="3" type="ORF">DSM00_1290</name>
</gene>
<proteinExistence type="predicted"/>
<dbReference type="InterPro" id="IPR014529">
    <property type="entry name" value="UCP026631"/>
</dbReference>
<sequence>MNKAFSKPQIQSKLGVILIFLSQLYKFVRAFGAALVYFLIKGISGEILNKVLLGAGVFIVLLLIYSIVAFLRFKFHINYTNSEFVLQKGVFSTERLTIPFNKIQQVYFKRSLLQRVIGVYSLVLDTAGSSGKEISIKALRENDAKSLQQVLMQVANVDSEDTRGNDVQIKEFISNPSNAWEHRLSPLTLLKLGLTSNYFRGVWLILIFVISVYQQLSDFDFLQNEGYTDNVRGYLEVYSRPIELFALTAIVFISIFFLGLLISCIEIFIKYFDLKLQQTSDSLDLEMGLKTNTKTSLKPRRVQLLRVITNPIQKRLNLHEIQIAIASSQNDLTKTKIRIPGLERIQVEKVKKFLFTYKVKPGYIFTPAVYLYFRLIVLAGLPLLLTGVVASFIVPNYLIEVTSILSIIYVALVIPYQYFWYRALSLEITPEFVIMKKGVWNQKTEIIELFKLQAVTVNQPIWYKKRNLYNYTFHTAGGDLTFPLTSHQVQKQINYALFRVEIDHQPWM</sequence>
<organism evidence="3 4">
    <name type="scientific">Leeuwenhoekiella aequorea</name>
    <dbReference type="NCBI Taxonomy" id="283736"/>
    <lineage>
        <taxon>Bacteria</taxon>
        <taxon>Pseudomonadati</taxon>
        <taxon>Bacteroidota</taxon>
        <taxon>Flavobacteriia</taxon>
        <taxon>Flavobacteriales</taxon>
        <taxon>Flavobacteriaceae</taxon>
        <taxon>Leeuwenhoekiella</taxon>
    </lineage>
</organism>
<feature type="transmembrane region" description="Helical" evidence="1">
    <location>
        <begin position="198"/>
        <end position="216"/>
    </location>
</feature>
<feature type="transmembrane region" description="Helical" evidence="1">
    <location>
        <begin position="362"/>
        <end position="385"/>
    </location>
</feature>
<accession>A0A4Q0PA91</accession>
<feature type="transmembrane region" description="Helical" evidence="1">
    <location>
        <begin position="244"/>
        <end position="269"/>
    </location>
</feature>
<name>A0A4Q0PA91_9FLAO</name>
<dbReference type="PIRSF" id="PIRSF026631">
    <property type="entry name" value="UCP026631"/>
    <property type="match status" value="1"/>
</dbReference>
<comment type="caution">
    <text evidence="3">The sequence shown here is derived from an EMBL/GenBank/DDBJ whole genome shotgun (WGS) entry which is preliminary data.</text>
</comment>
<dbReference type="InterPro" id="IPR005182">
    <property type="entry name" value="YdbS-like_PH"/>
</dbReference>
<reference evidence="3 4" key="1">
    <citation type="submission" date="2018-07" db="EMBL/GenBank/DDBJ databases">
        <title>Leeuwenhoekiella genomics.</title>
        <authorList>
            <person name="Tahon G."/>
            <person name="Willems A."/>
        </authorList>
    </citation>
    <scope>NUCLEOTIDE SEQUENCE [LARGE SCALE GENOMIC DNA]</scope>
    <source>
        <strain evidence="3 4">LMG 22550</strain>
    </source>
</reference>
<feature type="domain" description="YdbS-like PH" evidence="2">
    <location>
        <begin position="75"/>
        <end position="149"/>
    </location>
</feature>
<dbReference type="Pfam" id="PF03703">
    <property type="entry name" value="bPH_2"/>
    <property type="match status" value="2"/>
</dbReference>
<dbReference type="Proteomes" id="UP000289238">
    <property type="component" value="Unassembled WGS sequence"/>
</dbReference>
<evidence type="ECO:0000259" key="2">
    <source>
        <dbReference type="Pfam" id="PF03703"/>
    </source>
</evidence>
<feature type="transmembrane region" description="Helical" evidence="1">
    <location>
        <begin position="397"/>
        <end position="419"/>
    </location>
</feature>
<dbReference type="RefSeq" id="WP_128757183.1">
    <property type="nucleotide sequence ID" value="NZ_QOVM01000002.1"/>
</dbReference>
<evidence type="ECO:0000313" key="4">
    <source>
        <dbReference type="Proteomes" id="UP000289238"/>
    </source>
</evidence>